<gene>
    <name evidence="1" type="ORF">H0G86_012494</name>
</gene>
<accession>A0A8G0LTM7</accession>
<dbReference type="AlphaFoldDB" id="A0A8G0LTM7"/>
<keyword evidence="2" id="KW-1185">Reference proteome</keyword>
<sequence length="132" mass="14192">MATPPSSSSSNVVRDSCSELSIRIFCSRRADFQHYGLFAPGAAPPRFAKKPLGRDYNCSLPTGRGGARRFSSVFVRPGFVTMAMVGGAWGEWRTPRNAARRPISLSLSLEERESEGLVTVSAGDTPPSISAN</sequence>
<protein>
    <submittedName>
        <fullName evidence="1">Uncharacterized protein</fullName>
    </submittedName>
</protein>
<evidence type="ECO:0000313" key="2">
    <source>
        <dbReference type="Proteomes" id="UP000826661"/>
    </source>
</evidence>
<name>A0A8G0LTM7_9HYPO</name>
<evidence type="ECO:0000313" key="1">
    <source>
        <dbReference type="EMBL" id="QYT05606.1"/>
    </source>
</evidence>
<reference evidence="1 2" key="1">
    <citation type="journal article" date="2021" name="BMC Genomics">
        <title>Telomere-to-telomere genome assembly of asparaginase-producing Trichoderma simmonsii.</title>
        <authorList>
            <person name="Chung D."/>
            <person name="Kwon Y.M."/>
            <person name="Yang Y."/>
        </authorList>
    </citation>
    <scope>NUCLEOTIDE SEQUENCE [LARGE SCALE GENOMIC DNA]</scope>
    <source>
        <strain evidence="1 2">GH-Sj1</strain>
    </source>
</reference>
<dbReference type="Proteomes" id="UP000826661">
    <property type="component" value="Chromosome VII"/>
</dbReference>
<dbReference type="EMBL" id="CP075870">
    <property type="protein sequence ID" value="QYT05606.1"/>
    <property type="molecule type" value="Genomic_DNA"/>
</dbReference>
<proteinExistence type="predicted"/>
<organism evidence="1 2">
    <name type="scientific">Trichoderma simmonsii</name>
    <dbReference type="NCBI Taxonomy" id="1491479"/>
    <lineage>
        <taxon>Eukaryota</taxon>
        <taxon>Fungi</taxon>
        <taxon>Dikarya</taxon>
        <taxon>Ascomycota</taxon>
        <taxon>Pezizomycotina</taxon>
        <taxon>Sordariomycetes</taxon>
        <taxon>Hypocreomycetidae</taxon>
        <taxon>Hypocreales</taxon>
        <taxon>Hypocreaceae</taxon>
        <taxon>Trichoderma</taxon>
    </lineage>
</organism>